<comment type="caution">
    <text evidence="1">The sequence shown here is derived from an EMBL/GenBank/DDBJ whole genome shotgun (WGS) entry which is preliminary data.</text>
</comment>
<evidence type="ECO:0000313" key="1">
    <source>
        <dbReference type="EMBL" id="GIL38293.1"/>
    </source>
</evidence>
<reference evidence="1" key="1">
    <citation type="submission" date="2021-02" db="EMBL/GenBank/DDBJ databases">
        <title>Genome sequence of Rhodospirillales sp. strain TMPK1 isolated from soil.</title>
        <authorList>
            <person name="Nakai R."/>
            <person name="Kusada H."/>
            <person name="Tamaki H."/>
        </authorList>
    </citation>
    <scope>NUCLEOTIDE SEQUENCE</scope>
    <source>
        <strain evidence="1">TMPK1</strain>
    </source>
</reference>
<gene>
    <name evidence="1" type="ORF">TMPK1_05300</name>
</gene>
<dbReference type="Proteomes" id="UP000681075">
    <property type="component" value="Unassembled WGS sequence"/>
</dbReference>
<keyword evidence="2" id="KW-1185">Reference proteome</keyword>
<dbReference type="EMBL" id="BOPV01000001">
    <property type="protein sequence ID" value="GIL38293.1"/>
    <property type="molecule type" value="Genomic_DNA"/>
</dbReference>
<evidence type="ECO:0000313" key="2">
    <source>
        <dbReference type="Proteomes" id="UP000681075"/>
    </source>
</evidence>
<name>A0A8S8X6G3_9PROT</name>
<protein>
    <submittedName>
        <fullName evidence="1">Uncharacterized protein</fullName>
    </submittedName>
</protein>
<organism evidence="1 2">
    <name type="scientific">Roseiterribacter gracilis</name>
    <dbReference type="NCBI Taxonomy" id="2812848"/>
    <lineage>
        <taxon>Bacteria</taxon>
        <taxon>Pseudomonadati</taxon>
        <taxon>Pseudomonadota</taxon>
        <taxon>Alphaproteobacteria</taxon>
        <taxon>Rhodospirillales</taxon>
        <taxon>Roseiterribacteraceae</taxon>
        <taxon>Roseiterribacter</taxon>
    </lineage>
</organism>
<dbReference type="AlphaFoldDB" id="A0A8S8X6G3"/>
<proteinExistence type="predicted"/>
<accession>A0A8S8X6G3</accession>
<sequence>MTRTPADPLRTPDGRYIIIRGRLWRAANPNLSSAERERLTRELMEARRDVARAKKRSDPALRLEARVRVDDAKTALGERGPVWWNDGTPDYNRRLVHNTPYADWFAALPAAARKFALTEA</sequence>
<dbReference type="RefSeq" id="WP_420241270.1">
    <property type="nucleotide sequence ID" value="NZ_BOPV01000001.1"/>
</dbReference>